<proteinExistence type="predicted"/>
<evidence type="ECO:0000259" key="1">
    <source>
        <dbReference type="Pfam" id="PF04965"/>
    </source>
</evidence>
<feature type="domain" description="IraD/Gp25-like" evidence="1">
    <location>
        <begin position="32"/>
        <end position="107"/>
    </location>
</feature>
<evidence type="ECO:0000313" key="2">
    <source>
        <dbReference type="EMBL" id="CAB4178992.1"/>
    </source>
</evidence>
<gene>
    <name evidence="2" type="ORF">UFOVP1033_39</name>
    <name evidence="3" type="ORF">UFOVP1631_39</name>
</gene>
<dbReference type="SUPFAM" id="SSF160719">
    <property type="entry name" value="gpW/gp25-like"/>
    <property type="match status" value="1"/>
</dbReference>
<evidence type="ECO:0000313" key="3">
    <source>
        <dbReference type="EMBL" id="CAB4220594.1"/>
    </source>
</evidence>
<accession>A0A6J5Q662</accession>
<name>A0A6J5Q662_9CAUD</name>
<dbReference type="EMBL" id="LR797501">
    <property type="protein sequence ID" value="CAB4220594.1"/>
    <property type="molecule type" value="Genomic_DNA"/>
</dbReference>
<sequence>MAEKTLSLPFSVDPYGKLTVTSDQSKIWADRVRSVIGTTLRERIMRPEFGTDISYSVFNTQEDAEREIKSEVVQAFNQLLPLLKIDSVRSSFDSYTGVINITMTYKLPNDVVVETTVGIVTLRGNLPPYEENL</sequence>
<reference evidence="2" key="1">
    <citation type="submission" date="2020-05" db="EMBL/GenBank/DDBJ databases">
        <authorList>
            <person name="Chiriac C."/>
            <person name="Salcher M."/>
            <person name="Ghai R."/>
            <person name="Kavagutti S V."/>
        </authorList>
    </citation>
    <scope>NUCLEOTIDE SEQUENCE</scope>
</reference>
<dbReference type="InterPro" id="IPR007048">
    <property type="entry name" value="IraD/Gp25-like"/>
</dbReference>
<dbReference type="EMBL" id="LR796981">
    <property type="protein sequence ID" value="CAB4178992.1"/>
    <property type="molecule type" value="Genomic_DNA"/>
</dbReference>
<organism evidence="2">
    <name type="scientific">uncultured Caudovirales phage</name>
    <dbReference type="NCBI Taxonomy" id="2100421"/>
    <lineage>
        <taxon>Viruses</taxon>
        <taxon>Duplodnaviria</taxon>
        <taxon>Heunggongvirae</taxon>
        <taxon>Uroviricota</taxon>
        <taxon>Caudoviricetes</taxon>
        <taxon>Peduoviridae</taxon>
        <taxon>Maltschvirus</taxon>
        <taxon>Maltschvirus maltsch</taxon>
    </lineage>
</organism>
<protein>
    <recommendedName>
        <fullName evidence="1">IraD/Gp25-like domain-containing protein</fullName>
    </recommendedName>
</protein>
<dbReference type="Gene3D" id="3.10.450.40">
    <property type="match status" value="1"/>
</dbReference>
<dbReference type="Pfam" id="PF04965">
    <property type="entry name" value="GPW_gp25"/>
    <property type="match status" value="1"/>
</dbReference>